<dbReference type="SUPFAM" id="SSF103515">
    <property type="entry name" value="Autotransporter"/>
    <property type="match status" value="1"/>
</dbReference>
<name>A0AAU7Y225_9PSED</name>
<feature type="domain" description="Autotransporter" evidence="2">
    <location>
        <begin position="55"/>
        <end position="302"/>
    </location>
</feature>
<dbReference type="AlphaFoldDB" id="A0AAU7Y225"/>
<accession>A0AAU7Y225</accession>
<protein>
    <submittedName>
        <fullName evidence="3">Autotransporter domain-containing protein</fullName>
    </submittedName>
</protein>
<dbReference type="InterPro" id="IPR006315">
    <property type="entry name" value="OM_autotransptr_brl_dom"/>
</dbReference>
<dbReference type="Pfam" id="PF03797">
    <property type="entry name" value="Autotransporter"/>
    <property type="match status" value="1"/>
</dbReference>
<dbReference type="PROSITE" id="PS51208">
    <property type="entry name" value="AUTOTRANSPORTER"/>
    <property type="match status" value="1"/>
</dbReference>
<dbReference type="InterPro" id="IPR036709">
    <property type="entry name" value="Autotransporte_beta_dom_sf"/>
</dbReference>
<keyword evidence="1" id="KW-0732">Signal</keyword>
<dbReference type="Gene3D" id="2.40.128.130">
    <property type="entry name" value="Autotransporter beta-domain"/>
    <property type="match status" value="1"/>
</dbReference>
<dbReference type="InterPro" id="IPR005546">
    <property type="entry name" value="Autotransporte_beta"/>
</dbReference>
<reference evidence="3" key="1">
    <citation type="submission" date="2023-08" db="EMBL/GenBank/DDBJ databases">
        <title>Increased levels of nutrients transform a symbiont into a lethal pathobiont.</title>
        <authorList>
            <person name="Lachnit T."/>
            <person name="Ulrich L."/>
            <person name="Willmer F.M."/>
            <person name="Hasenbein T."/>
            <person name="Steiner L.X."/>
            <person name="Wolters M."/>
            <person name="Herbst E.M."/>
            <person name="Deines P."/>
        </authorList>
    </citation>
    <scope>NUCLEOTIDE SEQUENCE</scope>
    <source>
        <strain evidence="3">T3</strain>
    </source>
</reference>
<evidence type="ECO:0000313" key="3">
    <source>
        <dbReference type="EMBL" id="XBY64030.1"/>
    </source>
</evidence>
<evidence type="ECO:0000259" key="2">
    <source>
        <dbReference type="PROSITE" id="PS51208"/>
    </source>
</evidence>
<organism evidence="3">
    <name type="scientific">Pseudomonas solani</name>
    <dbReference type="NCBI Taxonomy" id="2731552"/>
    <lineage>
        <taxon>Bacteria</taxon>
        <taxon>Pseudomonadati</taxon>
        <taxon>Pseudomonadota</taxon>
        <taxon>Gammaproteobacteria</taxon>
        <taxon>Pseudomonadales</taxon>
        <taxon>Pseudomonadaceae</taxon>
        <taxon>Pseudomonas</taxon>
    </lineage>
</organism>
<dbReference type="RefSeq" id="WP_350447294.1">
    <property type="nucleotide sequence ID" value="NZ_CP158373.1"/>
</dbReference>
<dbReference type="GO" id="GO:0019867">
    <property type="term" value="C:outer membrane"/>
    <property type="evidence" value="ECO:0007669"/>
    <property type="project" value="InterPro"/>
</dbReference>
<sequence>MRASLFTCLLLAPSVFAGDLHQATRATLLEDARFTREAVLDRIQQLRFSFREGEPEDGQQPYWARTYASHGSADGPGAAPSRERTVSGIALGSERWVGDWVLGATAGLSRTELEAGSDDARLDGYQLGAYLGTKFYNQIGFKTGLLLDSHRVDGHAPAADARGGQLFGELSYSLDYRDFSLEGFSELAWLRQDSERQADVASQRDELLQATFGLRGTTAWTLGPDQRLVARVIPAWRRNSGDRRLGDEDGAGEAQLARDVIHLGLMLDWQLDQALSLGVAYEGDWATESRDNGLALRMSLKY</sequence>
<gene>
    <name evidence="3" type="ORF">ABS648_29555</name>
</gene>
<dbReference type="NCBIfam" id="TIGR01414">
    <property type="entry name" value="autotrans_barl"/>
    <property type="match status" value="1"/>
</dbReference>
<dbReference type="SMART" id="SM00869">
    <property type="entry name" value="Autotransporter"/>
    <property type="match status" value="1"/>
</dbReference>
<proteinExistence type="predicted"/>
<feature type="chain" id="PRO_5043683687" evidence="1">
    <location>
        <begin position="18"/>
        <end position="302"/>
    </location>
</feature>
<evidence type="ECO:0000256" key="1">
    <source>
        <dbReference type="SAM" id="SignalP"/>
    </source>
</evidence>
<dbReference type="EMBL" id="CP158373">
    <property type="protein sequence ID" value="XBY64030.1"/>
    <property type="molecule type" value="Genomic_DNA"/>
</dbReference>
<feature type="signal peptide" evidence="1">
    <location>
        <begin position="1"/>
        <end position="17"/>
    </location>
</feature>